<dbReference type="CDD" id="cd01335">
    <property type="entry name" value="Radical_SAM"/>
    <property type="match status" value="1"/>
</dbReference>
<dbReference type="SFLD" id="SFLDG01108">
    <property type="entry name" value="Uncharacterised_Radical_SAM_Su"/>
    <property type="match status" value="1"/>
</dbReference>
<dbReference type="PROSITE" id="PS51918">
    <property type="entry name" value="RADICAL_SAM"/>
    <property type="match status" value="1"/>
</dbReference>
<gene>
    <name evidence="6" type="ORF">J4215_00865</name>
</gene>
<dbReference type="SFLD" id="SFLDS00029">
    <property type="entry name" value="Radical_SAM"/>
    <property type="match status" value="1"/>
</dbReference>
<evidence type="ECO:0000313" key="7">
    <source>
        <dbReference type="Proteomes" id="UP000675968"/>
    </source>
</evidence>
<keyword evidence="2" id="KW-0479">Metal-binding</keyword>
<dbReference type="InterPro" id="IPR013785">
    <property type="entry name" value="Aldolase_TIM"/>
</dbReference>
<organism evidence="6 7">
    <name type="scientific">Candidatus Iainarchaeum sp</name>
    <dbReference type="NCBI Taxonomy" id="3101447"/>
    <lineage>
        <taxon>Archaea</taxon>
        <taxon>Candidatus Iainarchaeota</taxon>
        <taxon>Candidatus Iainarchaeia</taxon>
        <taxon>Candidatus Iainarchaeales</taxon>
        <taxon>Candidatus Iainarchaeaceae</taxon>
        <taxon>Candidatus Iainarchaeum</taxon>
    </lineage>
</organism>
<dbReference type="AlphaFoldDB" id="A0A8T4L3Q6"/>
<evidence type="ECO:0000256" key="3">
    <source>
        <dbReference type="ARBA" id="ARBA00023004"/>
    </source>
</evidence>
<reference evidence="6" key="2">
    <citation type="submission" date="2021-05" db="EMBL/GenBank/DDBJ databases">
        <title>Protein family content uncovers lineage relationships and bacterial pathway maintenance mechanisms in DPANN archaea.</title>
        <authorList>
            <person name="Castelle C.J."/>
            <person name="Meheust R."/>
            <person name="Jaffe A.L."/>
            <person name="Seitz K."/>
            <person name="Gong X."/>
            <person name="Baker B.J."/>
            <person name="Banfield J.F."/>
        </authorList>
    </citation>
    <scope>NUCLEOTIDE SEQUENCE</scope>
    <source>
        <strain evidence="6">RIFCSPLOWO2_01_FULL_AR10_48_17</strain>
    </source>
</reference>
<accession>A0A8T4L3Q6</accession>
<dbReference type="GO" id="GO:0003824">
    <property type="term" value="F:catalytic activity"/>
    <property type="evidence" value="ECO:0007669"/>
    <property type="project" value="InterPro"/>
</dbReference>
<protein>
    <submittedName>
        <fullName evidence="6">Radical SAM protein</fullName>
    </submittedName>
</protein>
<dbReference type="InterPro" id="IPR058240">
    <property type="entry name" value="rSAM_sf"/>
</dbReference>
<dbReference type="EMBL" id="JAGVWC010000007">
    <property type="protein sequence ID" value="MBS3061114.1"/>
    <property type="molecule type" value="Genomic_DNA"/>
</dbReference>
<dbReference type="GO" id="GO:0046872">
    <property type="term" value="F:metal ion binding"/>
    <property type="evidence" value="ECO:0007669"/>
    <property type="project" value="UniProtKB-KW"/>
</dbReference>
<dbReference type="InterPro" id="IPR007197">
    <property type="entry name" value="rSAM"/>
</dbReference>
<dbReference type="GO" id="GO:0051536">
    <property type="term" value="F:iron-sulfur cluster binding"/>
    <property type="evidence" value="ECO:0007669"/>
    <property type="project" value="UniProtKB-KW"/>
</dbReference>
<dbReference type="PANTHER" id="PTHR43288">
    <property type="entry name" value="BIOTIN SYNTHASE-RELATED PROTEIN, RADICAL SAM SUPERFAMILY"/>
    <property type="match status" value="1"/>
</dbReference>
<dbReference type="Proteomes" id="UP000675968">
    <property type="component" value="Unassembled WGS sequence"/>
</dbReference>
<dbReference type="SFLD" id="SFLDG01067">
    <property type="entry name" value="SPASM/twitch_domain_containing"/>
    <property type="match status" value="1"/>
</dbReference>
<dbReference type="SUPFAM" id="SSF102114">
    <property type="entry name" value="Radical SAM enzymes"/>
    <property type="match status" value="1"/>
</dbReference>
<keyword evidence="3" id="KW-0408">Iron</keyword>
<evidence type="ECO:0000256" key="2">
    <source>
        <dbReference type="ARBA" id="ARBA00022723"/>
    </source>
</evidence>
<proteinExistence type="predicted"/>
<feature type="domain" description="Radical SAM core" evidence="5">
    <location>
        <begin position="23"/>
        <end position="238"/>
    </location>
</feature>
<reference evidence="6" key="1">
    <citation type="submission" date="2021-03" db="EMBL/GenBank/DDBJ databases">
        <authorList>
            <person name="Jaffe A."/>
        </authorList>
    </citation>
    <scope>NUCLEOTIDE SEQUENCE</scope>
    <source>
        <strain evidence="6">RIFCSPLOWO2_01_FULL_AR10_48_17</strain>
    </source>
</reference>
<keyword evidence="1" id="KW-0949">S-adenosyl-L-methionine</keyword>
<dbReference type="Pfam" id="PF04055">
    <property type="entry name" value="Radical_SAM"/>
    <property type="match status" value="1"/>
</dbReference>
<evidence type="ECO:0000256" key="1">
    <source>
        <dbReference type="ARBA" id="ARBA00022691"/>
    </source>
</evidence>
<dbReference type="Gene3D" id="3.20.20.70">
    <property type="entry name" value="Aldolase class I"/>
    <property type="match status" value="1"/>
</dbReference>
<evidence type="ECO:0000313" key="6">
    <source>
        <dbReference type="EMBL" id="MBS3061114.1"/>
    </source>
</evidence>
<name>A0A8T4L3Q6_9ARCH</name>
<evidence type="ECO:0000259" key="5">
    <source>
        <dbReference type="PROSITE" id="PS51918"/>
    </source>
</evidence>
<evidence type="ECO:0000256" key="4">
    <source>
        <dbReference type="ARBA" id="ARBA00023014"/>
    </source>
</evidence>
<dbReference type="InterPro" id="IPR040087">
    <property type="entry name" value="MJ0021-like"/>
</dbReference>
<keyword evidence="4" id="KW-0411">Iron-sulfur</keyword>
<comment type="caution">
    <text evidence="6">The sequence shown here is derived from an EMBL/GenBank/DDBJ whole genome shotgun (WGS) entry which is preliminary data.</text>
</comment>
<sequence>MKPPKINRYGSFALGPKRDACIDCLQGKKMVIFITGICNKHCFYCPVSDEKMRRDNPFANERPLRNGHEIEDLRDEAHAMNATGASITGGDPLTKIDRCVEYITALKKEFGPTFHIHLYTWGTFATPENVKKLEKAGLDEIRFHLFKDPDFDRILPALKTKMQVTVEVPCIPTKENEKELFEMVEYMKHHRLKYLNLNELEFSDANFDRLLDTGFKQANDIEYRAKGSLQLAFRVADRCRPEINVNFCSSANKSFLQIGQRMKRRAENTKKPFENVNSDGMIEKYAVEGPGLTQALAEKIVSQYGKMIRYNPVKKRLETNEQNAKKIAKKYHLLVAFILEMPAFEPWDVEKIPLNA</sequence>
<dbReference type="PANTHER" id="PTHR43288:SF1">
    <property type="entry name" value="GLYCYL-RADICAL ENZYME ACTIVATING ENZYME MJ0021-RELATED"/>
    <property type="match status" value="1"/>
</dbReference>